<gene>
    <name evidence="4" type="ORF">PAC_02893</name>
</gene>
<dbReference type="Gene3D" id="3.40.50.720">
    <property type="entry name" value="NAD(P)-binding Rossmann-like Domain"/>
    <property type="match status" value="1"/>
</dbReference>
<organism evidence="4 5">
    <name type="scientific">Phialocephala subalpina</name>
    <dbReference type="NCBI Taxonomy" id="576137"/>
    <lineage>
        <taxon>Eukaryota</taxon>
        <taxon>Fungi</taxon>
        <taxon>Dikarya</taxon>
        <taxon>Ascomycota</taxon>
        <taxon>Pezizomycotina</taxon>
        <taxon>Leotiomycetes</taxon>
        <taxon>Helotiales</taxon>
        <taxon>Mollisiaceae</taxon>
        <taxon>Phialocephala</taxon>
        <taxon>Phialocephala fortinii species complex</taxon>
    </lineage>
</organism>
<keyword evidence="2" id="KW-0521">NADP</keyword>
<dbReference type="EMBL" id="FJOG01000003">
    <property type="protein sequence ID" value="CZR53015.1"/>
    <property type="molecule type" value="Genomic_DNA"/>
</dbReference>
<sequence length="261" mass="29157">MSFPYKNVLVLGATSGIGLALAERMIENGIHVIAVGRRKGNLDDLQKKHGKDVISTIQFDITDLKSIPSFVENVTKQHKGLDCVFLNSGIQRKIDFTKPESIDLDLVGTELTTNYTSYIHLIKYFLPHLQRLSSPTSLIFTTSGLALIPILRCPNYCASKAAMHHLILTLREQLRGTNVKVIEVLPPAVQTELHDEKHQPDIKDGRNFGMPLKEFTNEAWAGLSQGLEDVPVGMSKASYDSWEAERRSKFEGIVKQMGGWK</sequence>
<dbReference type="InterPro" id="IPR020904">
    <property type="entry name" value="Sc_DH/Rdtase_CS"/>
</dbReference>
<keyword evidence="3" id="KW-0560">Oxidoreductase</keyword>
<dbReference type="InterPro" id="IPR002347">
    <property type="entry name" value="SDR_fam"/>
</dbReference>
<evidence type="ECO:0000256" key="2">
    <source>
        <dbReference type="ARBA" id="ARBA00022857"/>
    </source>
</evidence>
<name>A0A1L7WJQ9_9HELO</name>
<dbReference type="Pfam" id="PF00106">
    <property type="entry name" value="adh_short"/>
    <property type="match status" value="1"/>
</dbReference>
<evidence type="ECO:0000256" key="1">
    <source>
        <dbReference type="ARBA" id="ARBA00006484"/>
    </source>
</evidence>
<dbReference type="Proteomes" id="UP000184330">
    <property type="component" value="Unassembled WGS sequence"/>
</dbReference>
<accession>A0A1L7WJQ9</accession>
<dbReference type="AlphaFoldDB" id="A0A1L7WJQ9"/>
<evidence type="ECO:0000256" key="3">
    <source>
        <dbReference type="ARBA" id="ARBA00023002"/>
    </source>
</evidence>
<evidence type="ECO:0000313" key="4">
    <source>
        <dbReference type="EMBL" id="CZR53015.1"/>
    </source>
</evidence>
<dbReference type="PROSITE" id="PS00061">
    <property type="entry name" value="ADH_SHORT"/>
    <property type="match status" value="1"/>
</dbReference>
<proteinExistence type="inferred from homology"/>
<dbReference type="PANTHER" id="PTHR43669:SF11">
    <property type="entry name" value="SHORT-CHAIN DEHYDROGENASE_OXIDOREDUCTASE"/>
    <property type="match status" value="1"/>
</dbReference>
<dbReference type="PRINTS" id="PR00081">
    <property type="entry name" value="GDHRDH"/>
</dbReference>
<protein>
    <submittedName>
        <fullName evidence="4">Probable short-chain dehydrogenase involved in D-alanine esterification of lipoteichoic acid and wall teichoic acid (D-alanine transfer protein)</fullName>
    </submittedName>
</protein>
<dbReference type="STRING" id="576137.A0A1L7WJQ9"/>
<dbReference type="PANTHER" id="PTHR43669">
    <property type="entry name" value="5-KETO-D-GLUCONATE 5-REDUCTASE"/>
    <property type="match status" value="1"/>
</dbReference>
<dbReference type="GO" id="GO:0016491">
    <property type="term" value="F:oxidoreductase activity"/>
    <property type="evidence" value="ECO:0007669"/>
    <property type="project" value="UniProtKB-KW"/>
</dbReference>
<dbReference type="SUPFAM" id="SSF51735">
    <property type="entry name" value="NAD(P)-binding Rossmann-fold domains"/>
    <property type="match status" value="1"/>
</dbReference>
<dbReference type="OrthoDB" id="37659at2759"/>
<reference evidence="4 5" key="1">
    <citation type="submission" date="2016-03" db="EMBL/GenBank/DDBJ databases">
        <authorList>
            <person name="Ploux O."/>
        </authorList>
    </citation>
    <scope>NUCLEOTIDE SEQUENCE [LARGE SCALE GENOMIC DNA]</scope>
    <source>
        <strain evidence="4 5">UAMH 11012</strain>
    </source>
</reference>
<evidence type="ECO:0000313" key="5">
    <source>
        <dbReference type="Proteomes" id="UP000184330"/>
    </source>
</evidence>
<dbReference type="InterPro" id="IPR036291">
    <property type="entry name" value="NAD(P)-bd_dom_sf"/>
</dbReference>
<comment type="similarity">
    <text evidence="1">Belongs to the short-chain dehydrogenases/reductases (SDR) family.</text>
</comment>
<keyword evidence="5" id="KW-1185">Reference proteome</keyword>